<evidence type="ECO:0000259" key="6">
    <source>
        <dbReference type="Pfam" id="PF00296"/>
    </source>
</evidence>
<dbReference type="Gene3D" id="3.20.20.30">
    <property type="entry name" value="Luciferase-like domain"/>
    <property type="match status" value="1"/>
</dbReference>
<evidence type="ECO:0000313" key="8">
    <source>
        <dbReference type="Proteomes" id="UP001500253"/>
    </source>
</evidence>
<evidence type="ECO:0000256" key="5">
    <source>
        <dbReference type="ARBA" id="ARBA00033748"/>
    </source>
</evidence>
<reference evidence="7 8" key="1">
    <citation type="journal article" date="2019" name="Int. J. Syst. Evol. Microbiol.">
        <title>The Global Catalogue of Microorganisms (GCM) 10K type strain sequencing project: providing services to taxonomists for standard genome sequencing and annotation.</title>
        <authorList>
            <consortium name="The Broad Institute Genomics Platform"/>
            <consortium name="The Broad Institute Genome Sequencing Center for Infectious Disease"/>
            <person name="Wu L."/>
            <person name="Ma J."/>
        </authorList>
    </citation>
    <scope>NUCLEOTIDE SEQUENCE [LARGE SCALE GENOMIC DNA]</scope>
    <source>
        <strain evidence="7 8">JCM 4316</strain>
    </source>
</reference>
<dbReference type="InterPro" id="IPR011251">
    <property type="entry name" value="Luciferase-like_dom"/>
</dbReference>
<dbReference type="PANTHER" id="PTHR30011:SF16">
    <property type="entry name" value="C2H2 FINGER DOMAIN TRANSCRIPTION FACTOR (EUROFUNG)-RELATED"/>
    <property type="match status" value="1"/>
</dbReference>
<accession>A0ABN3HAI5</accession>
<evidence type="ECO:0000256" key="2">
    <source>
        <dbReference type="ARBA" id="ARBA00022643"/>
    </source>
</evidence>
<dbReference type="CDD" id="cd01095">
    <property type="entry name" value="Nitrilotriacetate_monoxgenase"/>
    <property type="match status" value="1"/>
</dbReference>
<dbReference type="RefSeq" id="WP_346179272.1">
    <property type="nucleotide sequence ID" value="NZ_BAAASD010000070.1"/>
</dbReference>
<dbReference type="InterPro" id="IPR051260">
    <property type="entry name" value="Diverse_substr_monoxygenases"/>
</dbReference>
<evidence type="ECO:0000313" key="7">
    <source>
        <dbReference type="EMBL" id="GAA2374231.1"/>
    </source>
</evidence>
<dbReference type="InterPro" id="IPR036661">
    <property type="entry name" value="Luciferase-like_sf"/>
</dbReference>
<dbReference type="EMBL" id="BAAASD010000070">
    <property type="protein sequence ID" value="GAA2374231.1"/>
    <property type="molecule type" value="Genomic_DNA"/>
</dbReference>
<dbReference type="NCBIfam" id="TIGR03860">
    <property type="entry name" value="FMN_nitrolo"/>
    <property type="match status" value="1"/>
</dbReference>
<gene>
    <name evidence="7" type="ORF">GCM10010246_81330</name>
</gene>
<evidence type="ECO:0000256" key="4">
    <source>
        <dbReference type="ARBA" id="ARBA00023033"/>
    </source>
</evidence>
<keyword evidence="8" id="KW-1185">Reference proteome</keyword>
<dbReference type="PIRSF" id="PIRSF000337">
    <property type="entry name" value="NTA_MOA"/>
    <property type="match status" value="1"/>
</dbReference>
<name>A0ABN3HAI5_9ACTN</name>
<dbReference type="Proteomes" id="UP001500253">
    <property type="component" value="Unassembled WGS sequence"/>
</dbReference>
<dbReference type="SUPFAM" id="SSF51679">
    <property type="entry name" value="Bacterial luciferase-like"/>
    <property type="match status" value="1"/>
</dbReference>
<evidence type="ECO:0000256" key="3">
    <source>
        <dbReference type="ARBA" id="ARBA00023002"/>
    </source>
</evidence>
<feature type="domain" description="Luciferase-like" evidence="6">
    <location>
        <begin position="33"/>
        <end position="388"/>
    </location>
</feature>
<keyword evidence="4" id="KW-0503">Monooxygenase</keyword>
<keyword evidence="1" id="KW-0285">Flavoprotein</keyword>
<comment type="caution">
    <text evidence="7">The sequence shown here is derived from an EMBL/GenBank/DDBJ whole genome shotgun (WGS) entry which is preliminary data.</text>
</comment>
<proteinExistence type="inferred from homology"/>
<evidence type="ECO:0000256" key="1">
    <source>
        <dbReference type="ARBA" id="ARBA00022630"/>
    </source>
</evidence>
<comment type="similarity">
    <text evidence="5">Belongs to the NtaA/SnaA/DszA monooxygenase family.</text>
</comment>
<keyword evidence="3" id="KW-0560">Oxidoreductase</keyword>
<protein>
    <submittedName>
        <fullName evidence="7">LLM class flavin-dependent oxidoreductase</fullName>
    </submittedName>
</protein>
<keyword evidence="2" id="KW-0288">FMN</keyword>
<dbReference type="InterPro" id="IPR016215">
    <property type="entry name" value="NTA_MOA"/>
</dbReference>
<organism evidence="7 8">
    <name type="scientific">Streptomyces cuspidosporus</name>
    <dbReference type="NCBI Taxonomy" id="66882"/>
    <lineage>
        <taxon>Bacteria</taxon>
        <taxon>Bacillati</taxon>
        <taxon>Actinomycetota</taxon>
        <taxon>Actinomycetes</taxon>
        <taxon>Kitasatosporales</taxon>
        <taxon>Streptomycetaceae</taxon>
        <taxon>Streptomyces</taxon>
    </lineage>
</organism>
<sequence>MTDSQNPSPNQMHLAAFVTAGPGRPGGWRYPGSEPGWLSASYYQHIGRVLEQGKFDLMFFADILSVPDRLGGSMDSQLRYGALGSLRLDPTPVLSSIATVTEHLGLAATVSTSYLEPFPVARSFATVDHLSDGRAAWNVVTSFQDSEARNFGSDRHIDRDKRYDRADEFLEVACKLWDSWEDDALVMDPSVPLFADPDRVHPIDHKGEWFDVRGPLNVSRPPQGYPVIIQAGASPKGRDFAARWSDVIFCSHASLDSAREFYRDIKDRATRHGRRPEDVKILPMATPIVGPTTEAAREAERRLADLVPPLAGLSTLAYHLDIDLSTLPLDEPLPDVDVPGVQGHYKEVVEMTRREGLTLRELGKRYGGRTEGAFIGTAAEVADSMEQWFTEGACDGFTVGAVHTPGAFEDFVRQVVPELQRRGVFRRDYEGRTLRDNLGLDRPRAGTWRDRRYGGNVPR</sequence>
<dbReference type="Pfam" id="PF00296">
    <property type="entry name" value="Bac_luciferase"/>
    <property type="match status" value="1"/>
</dbReference>
<dbReference type="PANTHER" id="PTHR30011">
    <property type="entry name" value="ALKANESULFONATE MONOOXYGENASE-RELATED"/>
    <property type="match status" value="1"/>
</dbReference>